<organism evidence="2 3">
    <name type="scientific">Pseudomyxococcus hansupus</name>
    <dbReference type="NCBI Taxonomy" id="1297742"/>
    <lineage>
        <taxon>Bacteria</taxon>
        <taxon>Pseudomonadati</taxon>
        <taxon>Myxococcota</taxon>
        <taxon>Myxococcia</taxon>
        <taxon>Myxococcales</taxon>
        <taxon>Cystobacterineae</taxon>
        <taxon>Myxococcaceae</taxon>
        <taxon>Pseudomyxococcus</taxon>
    </lineage>
</organism>
<protein>
    <submittedName>
        <fullName evidence="2">2-hydroxychromene-2-carboxylate isomerase/DsbA-like thioredoxin domain protein</fullName>
    </submittedName>
</protein>
<dbReference type="InterPro" id="IPR001853">
    <property type="entry name" value="DSBA-like_thioredoxin_dom"/>
</dbReference>
<dbReference type="GO" id="GO:0016853">
    <property type="term" value="F:isomerase activity"/>
    <property type="evidence" value="ECO:0007669"/>
    <property type="project" value="UniProtKB-KW"/>
</dbReference>
<dbReference type="PATRIC" id="fig|1297742.4.peg.4830"/>
<dbReference type="CDD" id="cd03024">
    <property type="entry name" value="DsbA_FrnE"/>
    <property type="match status" value="1"/>
</dbReference>
<accession>A0A0H4WWU0</accession>
<name>A0A0H4WWU0_9BACT</name>
<evidence type="ECO:0000259" key="1">
    <source>
        <dbReference type="Pfam" id="PF01323"/>
    </source>
</evidence>
<keyword evidence="3" id="KW-1185">Reference proteome</keyword>
<proteinExistence type="predicted"/>
<evidence type="ECO:0000313" key="3">
    <source>
        <dbReference type="Proteomes" id="UP000009026"/>
    </source>
</evidence>
<dbReference type="STRING" id="1297742.A176_004783"/>
<reference evidence="2 3" key="1">
    <citation type="journal article" date="2016" name="PLoS ONE">
        <title>Complete Genome Sequence and Comparative Genomics of a Novel Myxobacterium Myxococcus hansupus.</title>
        <authorList>
            <person name="Sharma G."/>
            <person name="Narwani T."/>
            <person name="Subramanian S."/>
        </authorList>
    </citation>
    <scope>NUCLEOTIDE SEQUENCE [LARGE SCALE GENOMIC DNA]</scope>
    <source>
        <strain evidence="3">mixupus</strain>
    </source>
</reference>
<dbReference type="PANTHER" id="PTHR13887:SF41">
    <property type="entry name" value="THIOREDOXIN SUPERFAMILY PROTEIN"/>
    <property type="match status" value="1"/>
</dbReference>
<dbReference type="Proteomes" id="UP000009026">
    <property type="component" value="Chromosome"/>
</dbReference>
<dbReference type="RefSeq" id="WP_002636291.1">
    <property type="nucleotide sequence ID" value="NZ_CP012109.1"/>
</dbReference>
<dbReference type="AlphaFoldDB" id="A0A0H4WWU0"/>
<gene>
    <name evidence="2" type="ORF">A176_004783</name>
</gene>
<dbReference type="eggNOG" id="COG2761">
    <property type="taxonomic scope" value="Bacteria"/>
</dbReference>
<dbReference type="InterPro" id="IPR036249">
    <property type="entry name" value="Thioredoxin-like_sf"/>
</dbReference>
<dbReference type="Gene3D" id="3.40.30.10">
    <property type="entry name" value="Glutaredoxin"/>
    <property type="match status" value="1"/>
</dbReference>
<keyword evidence="2" id="KW-0413">Isomerase</keyword>
<dbReference type="SUPFAM" id="SSF52833">
    <property type="entry name" value="Thioredoxin-like"/>
    <property type="match status" value="1"/>
</dbReference>
<dbReference type="GO" id="GO:0016491">
    <property type="term" value="F:oxidoreductase activity"/>
    <property type="evidence" value="ECO:0007669"/>
    <property type="project" value="InterPro"/>
</dbReference>
<evidence type="ECO:0000313" key="2">
    <source>
        <dbReference type="EMBL" id="AKQ67871.1"/>
    </source>
</evidence>
<dbReference type="OrthoDB" id="9799122at2"/>
<dbReference type="EMBL" id="CP012109">
    <property type="protein sequence ID" value="AKQ67871.1"/>
    <property type="molecule type" value="Genomic_DNA"/>
</dbReference>
<feature type="domain" description="DSBA-like thioredoxin" evidence="1">
    <location>
        <begin position="10"/>
        <end position="200"/>
    </location>
</feature>
<dbReference type="KEGG" id="mym:A176_004783"/>
<dbReference type="PANTHER" id="PTHR13887">
    <property type="entry name" value="GLUTATHIONE S-TRANSFERASE KAPPA"/>
    <property type="match status" value="1"/>
</dbReference>
<sequence>MTHPDTLVRLDVWSDYVCPFCYLELPVIEQLHAALGPDLDIHWRAFELSPTPVRTRALTESPDPAAWARAASPLAGQRGVALKPPPVQPRSRLALEAAEFAKDAQAFAPFHSALFRAFFEDGQDIGDLRVLGALARDVGLDPESMTRALEAGRYTARVLDDEEEAQRLGIRGVPAMRLAGEGPVLLLTGAQPEEAVRAALARVRPGPAPSAVH</sequence>
<dbReference type="Pfam" id="PF01323">
    <property type="entry name" value="DSBA"/>
    <property type="match status" value="1"/>
</dbReference>